<dbReference type="Proteomes" id="UP000729701">
    <property type="component" value="Unassembled WGS sequence"/>
</dbReference>
<reference evidence="1" key="1">
    <citation type="submission" date="2021-05" db="EMBL/GenBank/DDBJ databases">
        <authorList>
            <person name="Pietrasiak N."/>
            <person name="Ward R."/>
            <person name="Stajich J.E."/>
            <person name="Kurbessoian T."/>
        </authorList>
    </citation>
    <scope>NUCLEOTIDE SEQUENCE</scope>
    <source>
        <strain evidence="1">GSE-NOS-MK-12-04C</strain>
    </source>
</reference>
<protein>
    <submittedName>
        <fullName evidence="1">Uncharacterized protein</fullName>
    </submittedName>
</protein>
<dbReference type="AlphaFoldDB" id="A0A951UTT2"/>
<name>A0A951UTT2_9CYAN</name>
<gene>
    <name evidence="1" type="ORF">KME60_06275</name>
</gene>
<proteinExistence type="predicted"/>
<accession>A0A951UTT2</accession>
<sequence length="74" mass="8191">MKVLKIATVIDASGNLHLDIPTELLPGTVDVVIVLNPSIPENSQTKAYDFSDLAGRLSWQDDGVAMQRLLRDEW</sequence>
<dbReference type="EMBL" id="JAHHGZ010000005">
    <property type="protein sequence ID" value="MBW4667050.1"/>
    <property type="molecule type" value="Genomic_DNA"/>
</dbReference>
<comment type="caution">
    <text evidence="1">The sequence shown here is derived from an EMBL/GenBank/DDBJ whole genome shotgun (WGS) entry which is preliminary data.</text>
</comment>
<reference evidence="1" key="2">
    <citation type="journal article" date="2022" name="Microbiol. Resour. Announc.">
        <title>Metagenome Sequencing to Explore Phylogenomics of Terrestrial Cyanobacteria.</title>
        <authorList>
            <person name="Ward R.D."/>
            <person name="Stajich J.E."/>
            <person name="Johansen J.R."/>
            <person name="Huntemann M."/>
            <person name="Clum A."/>
            <person name="Foster B."/>
            <person name="Foster B."/>
            <person name="Roux S."/>
            <person name="Palaniappan K."/>
            <person name="Varghese N."/>
            <person name="Mukherjee S."/>
            <person name="Reddy T.B.K."/>
            <person name="Daum C."/>
            <person name="Copeland A."/>
            <person name="Chen I.A."/>
            <person name="Ivanova N.N."/>
            <person name="Kyrpides N.C."/>
            <person name="Shapiro N."/>
            <person name="Eloe-Fadrosh E.A."/>
            <person name="Pietrasiak N."/>
        </authorList>
    </citation>
    <scope>NUCLEOTIDE SEQUENCE</scope>
    <source>
        <strain evidence="1">GSE-NOS-MK-12-04C</strain>
    </source>
</reference>
<evidence type="ECO:0000313" key="1">
    <source>
        <dbReference type="EMBL" id="MBW4667050.1"/>
    </source>
</evidence>
<organism evidence="1 2">
    <name type="scientific">Cyanomargarita calcarea GSE-NOS-MK-12-04C</name>
    <dbReference type="NCBI Taxonomy" id="2839659"/>
    <lineage>
        <taxon>Bacteria</taxon>
        <taxon>Bacillati</taxon>
        <taxon>Cyanobacteriota</taxon>
        <taxon>Cyanophyceae</taxon>
        <taxon>Nostocales</taxon>
        <taxon>Cyanomargaritaceae</taxon>
        <taxon>Cyanomargarita</taxon>
    </lineage>
</organism>
<evidence type="ECO:0000313" key="2">
    <source>
        <dbReference type="Proteomes" id="UP000729701"/>
    </source>
</evidence>